<comment type="caution">
    <text evidence="2">The sequence shown here is derived from an EMBL/GenBank/DDBJ whole genome shotgun (WGS) entry which is preliminary data.</text>
</comment>
<dbReference type="AlphaFoldDB" id="A0A0P8DXX3"/>
<gene>
    <name evidence="2" type="ORF">MPEBLZ_02865</name>
</gene>
<organism evidence="2 3">
    <name type="scientific">Candidatus Methanoperedens nitratireducens</name>
    <dbReference type="NCBI Taxonomy" id="1392998"/>
    <lineage>
        <taxon>Archaea</taxon>
        <taxon>Methanobacteriati</taxon>
        <taxon>Methanobacteriota</taxon>
        <taxon>Stenosarchaea group</taxon>
        <taxon>Methanomicrobia</taxon>
        <taxon>Methanosarcinales</taxon>
        <taxon>ANME-2 cluster</taxon>
        <taxon>Candidatus Methanoperedentaceae</taxon>
        <taxon>Candidatus Methanoperedens</taxon>
    </lineage>
</organism>
<sequence length="289" mass="32611">MGEDINPDINVDNSIESTESSKRTRVVTQTKYPLPDSRTDFDPHHLKIISAYASFSLNGSKELKYSDFSQASLGFNSQYISGNNKYLENIGLIISTGGGKYKPTQDCIDFNNSIKWKKIEGAKEILKKRMAETWFWEETQALLEVKKICIKEELIQHLGHVAEADPEKHNRSLRVLIDYLLYVSLVNLTEETGEIKLSNDNGQTELSIIKQPATSDQTANIAQPLTKEVVEEKSIKKEIVQETIIKPEISLKNQVNVNIYIELKISPETSKDDIKGKIEALVEALNALK</sequence>
<accession>A0A0P8DXX3</accession>
<dbReference type="Proteomes" id="UP000050360">
    <property type="component" value="Unassembled WGS sequence"/>
</dbReference>
<proteinExistence type="predicted"/>
<dbReference type="EMBL" id="LKCM01000220">
    <property type="protein sequence ID" value="KPQ42577.1"/>
    <property type="molecule type" value="Genomic_DNA"/>
</dbReference>
<feature type="region of interest" description="Disordered" evidence="1">
    <location>
        <begin position="1"/>
        <end position="23"/>
    </location>
</feature>
<evidence type="ECO:0000256" key="1">
    <source>
        <dbReference type="SAM" id="MobiDB-lite"/>
    </source>
</evidence>
<reference evidence="2 3" key="1">
    <citation type="submission" date="2015-09" db="EMBL/GenBank/DDBJ databases">
        <title>A metagenomics-based metabolic model of nitrate-dependent anaerobic oxidation of methane by Methanoperedens-like archaea.</title>
        <authorList>
            <person name="Arshad A."/>
            <person name="Speth D.R."/>
            <person name="De Graaf R.M."/>
            <person name="Op Den Camp H.J."/>
            <person name="Jetten M.S."/>
            <person name="Welte C.U."/>
        </authorList>
    </citation>
    <scope>NUCLEOTIDE SEQUENCE [LARGE SCALE GENOMIC DNA]</scope>
</reference>
<evidence type="ECO:0000313" key="2">
    <source>
        <dbReference type="EMBL" id="KPQ42577.1"/>
    </source>
</evidence>
<protein>
    <submittedName>
        <fullName evidence="2">Uncharacterized protein</fullName>
    </submittedName>
</protein>
<name>A0A0P8DXX3_9EURY</name>
<evidence type="ECO:0000313" key="3">
    <source>
        <dbReference type="Proteomes" id="UP000050360"/>
    </source>
</evidence>